<evidence type="ECO:0000313" key="8">
    <source>
        <dbReference type="EMBL" id="MFC3679702.1"/>
    </source>
</evidence>
<comment type="subcellular location">
    <subcellularLocation>
        <location evidence="1">Cell membrane</location>
        <topology evidence="1">Multi-pass membrane protein</topology>
    </subcellularLocation>
</comment>
<dbReference type="InterPro" id="IPR051791">
    <property type="entry name" value="Pra-immunoreactive"/>
</dbReference>
<dbReference type="PANTHER" id="PTHR36115:SF10">
    <property type="entry name" value="RDD DOMAIN-CONTAINING PROTEIN"/>
    <property type="match status" value="1"/>
</dbReference>
<evidence type="ECO:0000256" key="1">
    <source>
        <dbReference type="ARBA" id="ARBA00004651"/>
    </source>
</evidence>
<evidence type="ECO:0000256" key="5">
    <source>
        <dbReference type="ARBA" id="ARBA00023136"/>
    </source>
</evidence>
<dbReference type="InterPro" id="IPR010432">
    <property type="entry name" value="RDD"/>
</dbReference>
<keyword evidence="4 6" id="KW-1133">Transmembrane helix</keyword>
<evidence type="ECO:0000256" key="2">
    <source>
        <dbReference type="ARBA" id="ARBA00022475"/>
    </source>
</evidence>
<dbReference type="Proteomes" id="UP001595722">
    <property type="component" value="Unassembled WGS sequence"/>
</dbReference>
<evidence type="ECO:0000256" key="3">
    <source>
        <dbReference type="ARBA" id="ARBA00022692"/>
    </source>
</evidence>
<evidence type="ECO:0000256" key="6">
    <source>
        <dbReference type="SAM" id="Phobius"/>
    </source>
</evidence>
<proteinExistence type="predicted"/>
<dbReference type="PANTHER" id="PTHR36115">
    <property type="entry name" value="PROLINE-RICH ANTIGEN HOMOLOG-RELATED"/>
    <property type="match status" value="1"/>
</dbReference>
<dbReference type="Pfam" id="PF06271">
    <property type="entry name" value="RDD"/>
    <property type="match status" value="1"/>
</dbReference>
<keyword evidence="3 6" id="KW-0812">Transmembrane</keyword>
<reference evidence="9" key="1">
    <citation type="journal article" date="2019" name="Int. J. Syst. Evol. Microbiol.">
        <title>The Global Catalogue of Microorganisms (GCM) 10K type strain sequencing project: providing services to taxonomists for standard genome sequencing and annotation.</title>
        <authorList>
            <consortium name="The Broad Institute Genomics Platform"/>
            <consortium name="The Broad Institute Genome Sequencing Center for Infectious Disease"/>
            <person name="Wu L."/>
            <person name="Ma J."/>
        </authorList>
    </citation>
    <scope>NUCLEOTIDE SEQUENCE [LARGE SCALE GENOMIC DNA]</scope>
    <source>
        <strain evidence="9">KCTC 42424</strain>
    </source>
</reference>
<comment type="caution">
    <text evidence="8">The sequence shown here is derived from an EMBL/GenBank/DDBJ whole genome shotgun (WGS) entry which is preliminary data.</text>
</comment>
<gene>
    <name evidence="8" type="ORF">ACFOMG_06215</name>
</gene>
<feature type="transmembrane region" description="Helical" evidence="6">
    <location>
        <begin position="20"/>
        <end position="40"/>
    </location>
</feature>
<protein>
    <submittedName>
        <fullName evidence="8">RDD family protein</fullName>
    </submittedName>
</protein>
<organism evidence="8 9">
    <name type="scientific">Bacterioplanoides pacificum</name>
    <dbReference type="NCBI Taxonomy" id="1171596"/>
    <lineage>
        <taxon>Bacteria</taxon>
        <taxon>Pseudomonadati</taxon>
        <taxon>Pseudomonadota</taxon>
        <taxon>Gammaproteobacteria</taxon>
        <taxon>Oceanospirillales</taxon>
        <taxon>Oceanospirillaceae</taxon>
        <taxon>Bacterioplanoides</taxon>
    </lineage>
</organism>
<keyword evidence="2" id="KW-1003">Cell membrane</keyword>
<dbReference type="RefSeq" id="WP_376865458.1">
    <property type="nucleotide sequence ID" value="NZ_JBHRYB010000005.1"/>
</dbReference>
<feature type="transmembrane region" description="Helical" evidence="6">
    <location>
        <begin position="107"/>
        <end position="126"/>
    </location>
</feature>
<accession>A0ABV7VS59</accession>
<evidence type="ECO:0000313" key="9">
    <source>
        <dbReference type="Proteomes" id="UP001595722"/>
    </source>
</evidence>
<feature type="domain" description="RDD" evidence="7">
    <location>
        <begin position="8"/>
        <end position="137"/>
    </location>
</feature>
<name>A0ABV7VS59_9GAMM</name>
<keyword evidence="9" id="KW-1185">Reference proteome</keyword>
<evidence type="ECO:0000256" key="4">
    <source>
        <dbReference type="ARBA" id="ARBA00022989"/>
    </source>
</evidence>
<sequence length="152" mass="17159">MSDKNYPTASLARRLAAMVYDGLILLALYIMAGFALVAIIKALNNGEFPGTLPAAVNFSVFFIIAFFYYSDSWRRRNGQTIGMKAWGLKLVNENDGPLQLSQCMLRVGIGFFSFVIFGLGFFWMLIDKQQRNWHDMASLTRVVFIPKAARQS</sequence>
<keyword evidence="5 6" id="KW-0472">Membrane</keyword>
<feature type="transmembrane region" description="Helical" evidence="6">
    <location>
        <begin position="52"/>
        <end position="69"/>
    </location>
</feature>
<evidence type="ECO:0000259" key="7">
    <source>
        <dbReference type="Pfam" id="PF06271"/>
    </source>
</evidence>
<dbReference type="EMBL" id="JBHRYB010000005">
    <property type="protein sequence ID" value="MFC3679702.1"/>
    <property type="molecule type" value="Genomic_DNA"/>
</dbReference>